<dbReference type="GO" id="GO:0000139">
    <property type="term" value="C:Golgi membrane"/>
    <property type="evidence" value="ECO:0007669"/>
    <property type="project" value="UniProtKB-SubCell"/>
</dbReference>
<dbReference type="EC" id="2.4.1.101" evidence="13"/>
<keyword evidence="9" id="KW-1133">Transmembrane helix</keyword>
<keyword evidence="4 13" id="KW-0328">Glycosyltransferase</keyword>
<keyword evidence="12 13" id="KW-0464">Manganese</keyword>
<keyword evidence="8 13" id="KW-0735">Signal-anchor</keyword>
<evidence type="ECO:0000256" key="4">
    <source>
        <dbReference type="ARBA" id="ARBA00022676"/>
    </source>
</evidence>
<comment type="catalytic activity">
    <reaction evidence="13">
        <text>N(4)-(alpha-D-Man-(1-&gt;3)-[alpha-D-Man-(1-&gt;3)-[alpha-D-Man-(1-&gt;6)]-alpha-D-Man-(1-&gt;6)]-beta-D-Man-(1-&gt;4)-beta-D-GlcNAc-(1-&gt;4)-beta-D-GlcNAc)-L-asparaginyl-[protein] (N-glucan mannose isomer 5A1,2) + UDP-N-acetyl-alpha-D-glucosamine = N(4)-{beta-D-GlcNAc-(1-&gt;2)-alpha-D-Man-(1-&gt;3)-[alpha-D-Man-(1-&gt;3)-[alpha-D-Man-(1-&gt;6)]-alpha-D-Man-(1-&gt;6)]-beta-D-Man-(1-&gt;4)-beta-D-GlcNAc-(1-&gt;4)-beta-D-GlcNAc}-L-asparaginyl-[protein] + UDP + H(+)</text>
        <dbReference type="Rhea" id="RHEA:11456"/>
        <dbReference type="Rhea" id="RHEA-COMP:14367"/>
        <dbReference type="Rhea" id="RHEA-COMP:14368"/>
        <dbReference type="ChEBI" id="CHEBI:15378"/>
        <dbReference type="ChEBI" id="CHEBI:57705"/>
        <dbReference type="ChEBI" id="CHEBI:58223"/>
        <dbReference type="ChEBI" id="CHEBI:59087"/>
        <dbReference type="ChEBI" id="CHEBI:60625"/>
        <dbReference type="EC" id="2.4.1.101"/>
    </reaction>
</comment>
<evidence type="ECO:0000313" key="15">
    <source>
        <dbReference type="EMBL" id="KAK7078364.1"/>
    </source>
</evidence>
<dbReference type="GO" id="GO:0047223">
    <property type="term" value="F:beta-1,3-galactosyl-O-glycosyl-glycoprotein beta-1,3-N-acetylglucosaminyltransferase activity"/>
    <property type="evidence" value="ECO:0007669"/>
    <property type="project" value="TreeGrafter"/>
</dbReference>
<sequence>MLLSLSSIPSHNSFDNLVFNRAEVPDPTRHRPRHHVRSTEESSPWVDKLYRIYISSNALKVVYFPAALSRLWIDSLSSPNGWSLSSGKCLTTEKHRIYSQVKDCDPSQASFHQGWQQPKSKNATVRDAAQEGLTLSVLNQRRGNLILHKVYPLWQYWAHWADLQWYMQQISPGRIVVMTVSVSGVIGLRHVATLLQELGSVLAQHLTPLAHWTWIFVKGGRTIGEAGVLHNPGANAYLHSQVQFSDIPPRYIITKNQLEQRRWHYCENEDAMGSLCDEHTPFLLPLPQAPRLSDAAEKVLSEVPVILAAGSRHHYLYYSLTKLLAAPGAHPENILVVLGHTSRASKSVLNLLGVKYTTMPVQGHTNDNLYKYYRSVYQLINNTFTHAPAVIILDEDVEVSPDFFSYMSQTLWLLQDDPTVYCINAFSPIGGRGLHSRKENVLRGSVQVEWGYAISLNFVREALQQWKIGEHTNTLLYDFWLYLNVRNKRECIFPEATRSKHFGMGVNTIGYLKEVANFGMKLLDEAPVHLSDVDALEKSVYATRLSHKIRIAKPLLKEPCDPEFLPNKHSVPYYVFYYRLDPIDHGRRPDFYQYFQPSECLGLWSVSEQGHHDGVTTVRFAPNATLFLVGVPFSSYSYLKPQHIPLWDVDAITDEKFFYMTKRTDLNQKIQIKNTNTSTDIVLKELMLQ</sequence>
<dbReference type="InterPro" id="IPR004139">
    <property type="entry name" value="Glyco_trans_13"/>
</dbReference>
<dbReference type="Proteomes" id="UP001381693">
    <property type="component" value="Unassembled WGS sequence"/>
</dbReference>
<dbReference type="EMBL" id="JAXCGZ010007873">
    <property type="protein sequence ID" value="KAK7078364.1"/>
    <property type="molecule type" value="Genomic_DNA"/>
</dbReference>
<dbReference type="SUPFAM" id="SSF53448">
    <property type="entry name" value="Nucleotide-diphospho-sugar transferases"/>
    <property type="match status" value="1"/>
</dbReference>
<dbReference type="GO" id="GO:0016266">
    <property type="term" value="P:protein O-linked glycosylation via N-acetyl-galactosamine"/>
    <property type="evidence" value="ECO:0007669"/>
    <property type="project" value="TreeGrafter"/>
</dbReference>
<evidence type="ECO:0000256" key="6">
    <source>
        <dbReference type="ARBA" id="ARBA00022692"/>
    </source>
</evidence>
<comment type="pathway">
    <text evidence="2 13">Protein modification; protein glycosylation.</text>
</comment>
<evidence type="ECO:0000256" key="11">
    <source>
        <dbReference type="ARBA" id="ARBA00023136"/>
    </source>
</evidence>
<evidence type="ECO:0000256" key="2">
    <source>
        <dbReference type="ARBA" id="ARBA00004922"/>
    </source>
</evidence>
<protein>
    <recommendedName>
        <fullName evidence="13">Alpha-1,3-mannosyl-glycoprotein 2-beta-N-acetylglucosaminyltransferase</fullName>
        <shortName evidence="13">GNT-I</shortName>
        <shortName evidence="13">GlcNAc-T I</shortName>
        <ecNumber evidence="13">2.4.1.101</ecNumber>
    </recommendedName>
    <alternativeName>
        <fullName evidence="13">N-glycosyl-oligosaccharide-glycoprotein N-acetylglucosaminyltransferase I</fullName>
    </alternativeName>
</protein>
<evidence type="ECO:0000256" key="8">
    <source>
        <dbReference type="ARBA" id="ARBA00022968"/>
    </source>
</evidence>
<organism evidence="15 16">
    <name type="scientific">Halocaridina rubra</name>
    <name type="common">Hawaiian red shrimp</name>
    <dbReference type="NCBI Taxonomy" id="373956"/>
    <lineage>
        <taxon>Eukaryota</taxon>
        <taxon>Metazoa</taxon>
        <taxon>Ecdysozoa</taxon>
        <taxon>Arthropoda</taxon>
        <taxon>Crustacea</taxon>
        <taxon>Multicrustacea</taxon>
        <taxon>Malacostraca</taxon>
        <taxon>Eumalacostraca</taxon>
        <taxon>Eucarida</taxon>
        <taxon>Decapoda</taxon>
        <taxon>Pleocyemata</taxon>
        <taxon>Caridea</taxon>
        <taxon>Atyoidea</taxon>
        <taxon>Atyidae</taxon>
        <taxon>Halocaridina</taxon>
    </lineage>
</organism>
<evidence type="ECO:0000256" key="1">
    <source>
        <dbReference type="ARBA" id="ARBA00004323"/>
    </source>
</evidence>
<comment type="cofactor">
    <cofactor evidence="13">
        <name>Mn(2+)</name>
        <dbReference type="ChEBI" id="CHEBI:29035"/>
    </cofactor>
    <text evidence="13">The cofactor is mostly bound to the substrate.</text>
</comment>
<keyword evidence="16" id="KW-1185">Reference proteome</keyword>
<keyword evidence="10 13" id="KW-0333">Golgi apparatus</keyword>
<dbReference type="AlphaFoldDB" id="A0AAN8XHH3"/>
<gene>
    <name evidence="15" type="ORF">SK128_017639</name>
</gene>
<comment type="similarity">
    <text evidence="3 13">Belongs to the glycosyltransferase 13 family.</text>
</comment>
<evidence type="ECO:0000259" key="14">
    <source>
        <dbReference type="Pfam" id="PF15711"/>
    </source>
</evidence>
<dbReference type="InterPro" id="IPR039477">
    <property type="entry name" value="ILEI/PANDER_dom"/>
</dbReference>
<dbReference type="PANTHER" id="PTHR46396:SF2">
    <property type="entry name" value="ILEI_PANDER DOMAIN-CONTAINING PROTEIN"/>
    <property type="match status" value="1"/>
</dbReference>
<feature type="domain" description="ILEI/PANDER" evidence="14">
    <location>
        <begin position="132"/>
        <end position="219"/>
    </location>
</feature>
<evidence type="ECO:0000256" key="9">
    <source>
        <dbReference type="ARBA" id="ARBA00022989"/>
    </source>
</evidence>
<dbReference type="InterPro" id="IPR052463">
    <property type="entry name" value="O-linked_mannose_GnT"/>
</dbReference>
<dbReference type="GO" id="GO:0003827">
    <property type="term" value="F:alpha-1,3-mannosylglycoprotein 2-beta-N-acetylglucosaminyltransferase activity"/>
    <property type="evidence" value="ECO:0007669"/>
    <property type="project" value="UniProtKB-UniRule"/>
</dbReference>
<evidence type="ECO:0000256" key="13">
    <source>
        <dbReference type="RuleBase" id="RU368119"/>
    </source>
</evidence>
<evidence type="ECO:0000256" key="7">
    <source>
        <dbReference type="ARBA" id="ARBA00022723"/>
    </source>
</evidence>
<dbReference type="Pfam" id="PF03071">
    <property type="entry name" value="GNT-I"/>
    <property type="match status" value="1"/>
</dbReference>
<evidence type="ECO:0000313" key="16">
    <source>
        <dbReference type="Proteomes" id="UP001381693"/>
    </source>
</evidence>
<keyword evidence="11" id="KW-0472">Membrane</keyword>
<dbReference type="Gene3D" id="3.90.550.10">
    <property type="entry name" value="Spore Coat Polysaccharide Biosynthesis Protein SpsA, Chain A"/>
    <property type="match status" value="1"/>
</dbReference>
<keyword evidence="5" id="KW-0808">Transferase</keyword>
<keyword evidence="6" id="KW-0812">Transmembrane</keyword>
<evidence type="ECO:0000256" key="3">
    <source>
        <dbReference type="ARBA" id="ARBA00006492"/>
    </source>
</evidence>
<evidence type="ECO:0000256" key="5">
    <source>
        <dbReference type="ARBA" id="ARBA00022679"/>
    </source>
</evidence>
<dbReference type="PANTHER" id="PTHR46396">
    <property type="entry name" value="PROTEIN O-LINKED-MANNOSE BETA-1,2-N-ACETYLGLUCOSAMINYLTRANSFERASE 1"/>
    <property type="match status" value="1"/>
</dbReference>
<name>A0AAN8XHH3_HALRR</name>
<comment type="caution">
    <text evidence="15">The sequence shown here is derived from an EMBL/GenBank/DDBJ whole genome shotgun (WGS) entry which is preliminary data.</text>
</comment>
<comment type="subcellular location">
    <subcellularLocation>
        <location evidence="1 13">Golgi apparatus membrane</location>
        <topology evidence="1 13">Single-pass type II membrane protein</topology>
    </subcellularLocation>
</comment>
<evidence type="ECO:0000256" key="10">
    <source>
        <dbReference type="ARBA" id="ARBA00023034"/>
    </source>
</evidence>
<comment type="function">
    <text evidence="13">Initiates complex N-linked carbohydrate formation. Essential for the conversion of high-mannose to hybrid and complex N-glycans.</text>
</comment>
<proteinExistence type="inferred from homology"/>
<accession>A0AAN8XHH3</accession>
<dbReference type="Pfam" id="PF15711">
    <property type="entry name" value="ILEI"/>
    <property type="match status" value="1"/>
</dbReference>
<evidence type="ECO:0000256" key="12">
    <source>
        <dbReference type="ARBA" id="ARBA00023211"/>
    </source>
</evidence>
<reference evidence="15 16" key="1">
    <citation type="submission" date="2023-11" db="EMBL/GenBank/DDBJ databases">
        <title>Halocaridina rubra genome assembly.</title>
        <authorList>
            <person name="Smith C."/>
        </authorList>
    </citation>
    <scope>NUCLEOTIDE SEQUENCE [LARGE SCALE GENOMIC DNA]</scope>
    <source>
        <strain evidence="15">EP-1</strain>
        <tissue evidence="15">Whole</tissue>
    </source>
</reference>
<dbReference type="InterPro" id="IPR029044">
    <property type="entry name" value="Nucleotide-diphossugar_trans"/>
</dbReference>
<dbReference type="GO" id="GO:0030145">
    <property type="term" value="F:manganese ion binding"/>
    <property type="evidence" value="ECO:0007669"/>
    <property type="project" value="UniProtKB-UniRule"/>
</dbReference>
<keyword evidence="7 13" id="KW-0479">Metal-binding</keyword>